<dbReference type="KEGG" id="stac:ABII15_10350"/>
<name>A0AAU8IRA3_9ACTN</name>
<evidence type="ECO:0000313" key="3">
    <source>
        <dbReference type="EMBL" id="XCJ70344.1"/>
    </source>
</evidence>
<dbReference type="InterPro" id="IPR001322">
    <property type="entry name" value="Lamin_tail_dom"/>
</dbReference>
<dbReference type="EMBL" id="CP159534">
    <property type="protein sequence ID" value="XCJ70344.1"/>
    <property type="molecule type" value="Genomic_DNA"/>
</dbReference>
<reference evidence="3" key="1">
    <citation type="submission" date="2024-06" db="EMBL/GenBank/DDBJ databases">
        <title>Streptomyces sp. strain HUAS MG91 genome sequences.</title>
        <authorList>
            <person name="Mo P."/>
        </authorList>
    </citation>
    <scope>NUCLEOTIDE SEQUENCE</scope>
    <source>
        <strain evidence="3">HUAS MG91</strain>
    </source>
</reference>
<dbReference type="RefSeq" id="WP_353941990.1">
    <property type="nucleotide sequence ID" value="NZ_CP159534.1"/>
</dbReference>
<protein>
    <submittedName>
        <fullName evidence="3">Lamin tail domain-containing protein</fullName>
    </submittedName>
</protein>
<dbReference type="Gene3D" id="2.60.40.1260">
    <property type="entry name" value="Lamin Tail domain"/>
    <property type="match status" value="1"/>
</dbReference>
<dbReference type="AlphaFoldDB" id="A0AAU8IRA3"/>
<evidence type="ECO:0000256" key="1">
    <source>
        <dbReference type="SAM" id="SignalP"/>
    </source>
</evidence>
<keyword evidence="1" id="KW-0732">Signal</keyword>
<dbReference type="PROSITE" id="PS51841">
    <property type="entry name" value="LTD"/>
    <property type="match status" value="1"/>
</dbReference>
<feature type="domain" description="LTD" evidence="2">
    <location>
        <begin position="27"/>
        <end position="155"/>
    </location>
</feature>
<evidence type="ECO:0000259" key="2">
    <source>
        <dbReference type="PROSITE" id="PS51841"/>
    </source>
</evidence>
<proteinExistence type="predicted"/>
<sequence>MQIRPTLAATSALSVSALAAAALLTAAPAHAGTEYSSALKVRGVQYDAPGRDDNRCSGGNTSKEYVTVKNYSRTATVNLKGYVVKDKTGNRFTFTKSHTLEPGDYVRLRGGKGTDSDAKNVVYRNNCNFMWNNDKDTIYLYKPSGAHADTHAYTKSGNDRDGNGYIGFHN</sequence>
<dbReference type="Pfam" id="PF00932">
    <property type="entry name" value="LTD"/>
    <property type="match status" value="1"/>
</dbReference>
<gene>
    <name evidence="3" type="ORF">ABII15_10350</name>
</gene>
<feature type="chain" id="PRO_5043964258" evidence="1">
    <location>
        <begin position="32"/>
        <end position="170"/>
    </location>
</feature>
<feature type="signal peptide" evidence="1">
    <location>
        <begin position="1"/>
        <end position="31"/>
    </location>
</feature>
<accession>A0AAU8IRA3</accession>
<dbReference type="InterPro" id="IPR036415">
    <property type="entry name" value="Lamin_tail_dom_sf"/>
</dbReference>
<dbReference type="SUPFAM" id="SSF74853">
    <property type="entry name" value="Lamin A/C globular tail domain"/>
    <property type="match status" value="1"/>
</dbReference>
<organism evidence="3">
    <name type="scientific">Streptomyces tabacisoli</name>
    <dbReference type="NCBI Taxonomy" id="3156398"/>
    <lineage>
        <taxon>Bacteria</taxon>
        <taxon>Bacillati</taxon>
        <taxon>Actinomycetota</taxon>
        <taxon>Actinomycetes</taxon>
        <taxon>Kitasatosporales</taxon>
        <taxon>Streptomycetaceae</taxon>
        <taxon>Streptomyces</taxon>
    </lineage>
</organism>